<dbReference type="RefSeq" id="WP_239675545.1">
    <property type="nucleotide sequence ID" value="NZ_CP070499.1"/>
</dbReference>
<dbReference type="KEGG" id="nhy:JQS43_17860"/>
<name>A0A895YFY7_9ACTN</name>
<dbReference type="Gene3D" id="3.90.950.20">
    <property type="entry name" value="CinA-like"/>
    <property type="match status" value="1"/>
</dbReference>
<sequence>MPATAAEVLRRLGGRGETLAVVESLTGGLLAAEFVAVPGASTVFRGGLVVYATDLKRSLAGVPAELLAARGPVDPAVAAALARGGRRRCGADWALATTGVAGPGAQDGVAAGTAYVAVAGPPVALAGPVAAGERADLRGDGQVWTRELRISGDRATVRAAAVTAAVALLAAHC</sequence>
<dbReference type="AlphaFoldDB" id="A0A895YFY7"/>
<dbReference type="EMBL" id="CP070499">
    <property type="protein sequence ID" value="QSB13456.1"/>
    <property type="molecule type" value="Genomic_DNA"/>
</dbReference>
<evidence type="ECO:0000259" key="1">
    <source>
        <dbReference type="Pfam" id="PF02464"/>
    </source>
</evidence>
<reference evidence="2" key="1">
    <citation type="submission" date="2021-02" db="EMBL/GenBank/DDBJ databases">
        <title>Natrosporangium hydrolyticum gen. nov., sp. nov, a haloalkaliphilic actinobacterium from a soda solonchak soil.</title>
        <authorList>
            <person name="Sorokin D.Y."/>
            <person name="Khijniak T.V."/>
            <person name="Zakharycheva A.P."/>
            <person name="Boueva O.V."/>
            <person name="Ariskina E.V."/>
            <person name="Hahnke R.L."/>
            <person name="Bunk B."/>
            <person name="Sproer C."/>
            <person name="Schumann P."/>
            <person name="Evtushenko L.I."/>
            <person name="Kublanov I.V."/>
        </authorList>
    </citation>
    <scope>NUCLEOTIDE SEQUENCE</scope>
    <source>
        <strain evidence="2">DSM 106523</strain>
    </source>
</reference>
<accession>A0A895YFY7</accession>
<dbReference type="Pfam" id="PF02464">
    <property type="entry name" value="CinA"/>
    <property type="match status" value="1"/>
</dbReference>
<keyword evidence="3" id="KW-1185">Reference proteome</keyword>
<evidence type="ECO:0000313" key="2">
    <source>
        <dbReference type="EMBL" id="QSB13456.1"/>
    </source>
</evidence>
<dbReference type="InterPro" id="IPR036653">
    <property type="entry name" value="CinA-like_C"/>
</dbReference>
<dbReference type="NCBIfam" id="TIGR00199">
    <property type="entry name" value="PncC_domain"/>
    <property type="match status" value="1"/>
</dbReference>
<dbReference type="Proteomes" id="UP000662857">
    <property type="component" value="Chromosome"/>
</dbReference>
<feature type="domain" description="CinA C-terminal" evidence="1">
    <location>
        <begin position="5"/>
        <end position="121"/>
    </location>
</feature>
<dbReference type="SUPFAM" id="SSF142433">
    <property type="entry name" value="CinA-like"/>
    <property type="match status" value="1"/>
</dbReference>
<gene>
    <name evidence="2" type="ORF">JQS43_17860</name>
</gene>
<dbReference type="InterPro" id="IPR008136">
    <property type="entry name" value="CinA_C"/>
</dbReference>
<protein>
    <submittedName>
        <fullName evidence="2">CinA family protein</fullName>
    </submittedName>
</protein>
<evidence type="ECO:0000313" key="3">
    <source>
        <dbReference type="Proteomes" id="UP000662857"/>
    </source>
</evidence>
<proteinExistence type="predicted"/>
<organism evidence="2 3">
    <name type="scientific">Natronosporangium hydrolyticum</name>
    <dbReference type="NCBI Taxonomy" id="2811111"/>
    <lineage>
        <taxon>Bacteria</taxon>
        <taxon>Bacillati</taxon>
        <taxon>Actinomycetota</taxon>
        <taxon>Actinomycetes</taxon>
        <taxon>Micromonosporales</taxon>
        <taxon>Micromonosporaceae</taxon>
        <taxon>Natronosporangium</taxon>
    </lineage>
</organism>